<keyword evidence="2" id="KW-0812">Transmembrane</keyword>
<evidence type="ECO:0000256" key="1">
    <source>
        <dbReference type="SAM" id="MobiDB-lite"/>
    </source>
</evidence>
<evidence type="ECO:0000313" key="3">
    <source>
        <dbReference type="EMBL" id="ADG89753.1"/>
    </source>
</evidence>
<dbReference type="Pfam" id="PF12648">
    <property type="entry name" value="TcpE"/>
    <property type="match status" value="1"/>
</dbReference>
<accession>D6Y7P2</accession>
<dbReference type="GO" id="GO:0016887">
    <property type="term" value="F:ATP hydrolysis activity"/>
    <property type="evidence" value="ECO:0007669"/>
    <property type="project" value="TreeGrafter"/>
</dbReference>
<dbReference type="Gene3D" id="3.40.50.300">
    <property type="entry name" value="P-loop containing nucleotide triphosphate hydrolases"/>
    <property type="match status" value="1"/>
</dbReference>
<dbReference type="SUPFAM" id="SSF52540">
    <property type="entry name" value="P-loop containing nucleoside triphosphate hydrolases"/>
    <property type="match status" value="1"/>
</dbReference>
<gene>
    <name evidence="3" type="ordered locus">Tbis_3058</name>
</gene>
<dbReference type="PANTHER" id="PTHR43384">
    <property type="entry name" value="SEPTUM SITE-DETERMINING PROTEIN MIND HOMOLOG, CHLOROPLASTIC-RELATED"/>
    <property type="match status" value="1"/>
</dbReference>
<dbReference type="GO" id="GO:0009898">
    <property type="term" value="C:cytoplasmic side of plasma membrane"/>
    <property type="evidence" value="ECO:0007669"/>
    <property type="project" value="TreeGrafter"/>
</dbReference>
<dbReference type="InterPro" id="IPR025608">
    <property type="entry name" value="TcpE"/>
</dbReference>
<dbReference type="InterPro" id="IPR027417">
    <property type="entry name" value="P-loop_NTPase"/>
</dbReference>
<dbReference type="GO" id="GO:0005524">
    <property type="term" value="F:ATP binding"/>
    <property type="evidence" value="ECO:0007669"/>
    <property type="project" value="TreeGrafter"/>
</dbReference>
<feature type="compositionally biased region" description="Low complexity" evidence="1">
    <location>
        <begin position="251"/>
        <end position="272"/>
    </location>
</feature>
<name>D6Y7P2_THEBD</name>
<dbReference type="HOGENOM" id="CLU_278851_0_0_11"/>
<feature type="compositionally biased region" description="Basic and acidic residues" evidence="1">
    <location>
        <begin position="169"/>
        <end position="181"/>
    </location>
</feature>
<feature type="compositionally biased region" description="Acidic residues" evidence="1">
    <location>
        <begin position="513"/>
        <end position="524"/>
    </location>
</feature>
<dbReference type="OrthoDB" id="3204399at2"/>
<protein>
    <submittedName>
        <fullName evidence="3">ATPase involved in chromosome partitioning-like protein</fullName>
    </submittedName>
</protein>
<proteinExistence type="predicted"/>
<dbReference type="EMBL" id="CP001874">
    <property type="protein sequence ID" value="ADG89753.1"/>
    <property type="molecule type" value="Genomic_DNA"/>
</dbReference>
<reference evidence="3 4" key="1">
    <citation type="submission" date="2010-01" db="EMBL/GenBank/DDBJ databases">
        <title>The complete genome of Thermobispora bispora DSM 43833.</title>
        <authorList>
            <consortium name="US DOE Joint Genome Institute (JGI-PGF)"/>
            <person name="Lucas S."/>
            <person name="Copeland A."/>
            <person name="Lapidus A."/>
            <person name="Glavina del Rio T."/>
            <person name="Dalin E."/>
            <person name="Tice H."/>
            <person name="Bruce D."/>
            <person name="Goodwin L."/>
            <person name="Pitluck S."/>
            <person name="Kyrpides N."/>
            <person name="Mavromatis K."/>
            <person name="Ivanova N."/>
            <person name="Mikhailova N."/>
            <person name="Chertkov O."/>
            <person name="Brettin T."/>
            <person name="Detter J.C."/>
            <person name="Han C."/>
            <person name="Larimer F."/>
            <person name="Land M."/>
            <person name="Hauser L."/>
            <person name="Markowitz V."/>
            <person name="Cheng J.-F."/>
            <person name="Hugenholtz P."/>
            <person name="Woyke T."/>
            <person name="Wu D."/>
            <person name="Jando M."/>
            <person name="Schneider S."/>
            <person name="Klenk H.-P."/>
            <person name="Eisen J.A."/>
        </authorList>
    </citation>
    <scope>NUCLEOTIDE SEQUENCE [LARGE SCALE GENOMIC DNA]</scope>
    <source>
        <strain evidence="4">ATCC 19993 / DSM 43833 / CBS 139.67 / JCM 10125 / KCTC 9307 / NBRC 14880 / R51</strain>
    </source>
</reference>
<dbReference type="KEGG" id="tbi:Tbis_3058"/>
<feature type="region of interest" description="Disordered" evidence="1">
    <location>
        <begin position="251"/>
        <end position="621"/>
    </location>
</feature>
<dbReference type="GO" id="GO:0051782">
    <property type="term" value="P:negative regulation of cell division"/>
    <property type="evidence" value="ECO:0007669"/>
    <property type="project" value="TreeGrafter"/>
</dbReference>
<dbReference type="GO" id="GO:0005829">
    <property type="term" value="C:cytosol"/>
    <property type="evidence" value="ECO:0007669"/>
    <property type="project" value="TreeGrafter"/>
</dbReference>
<dbReference type="AlphaFoldDB" id="D6Y7P2"/>
<keyword evidence="4" id="KW-1185">Reference proteome</keyword>
<sequence length="926" mass="98401">MDLPTYTNIWRIEKRLYKLYDLRLPMPLPIVWIGVFVGVSVPWWLLLWLVGLPFDAPWHVVYLVPPGVLTWLSTRPVIESKRLTELLQSQLRYLVEPRTWCRMAPKREPDEIAFTVRVWRSRAQVAARGAVRAPLLRRDALPARALLQGAAAVPLAEPVTVDQVRHAGDAPHRAAGDRTAEEQATVADVRPAPRRAAGRTADAAPPLPLPVASPSRSGEPSAPEEREAGAAEPVETGATRPAVVALARQATAPAGDAAGAPAEARTDAAAAALSSRAPDTGPAEVAAPPQAEQAPAPVEPAAPSPARAHAEAAEPAPPPAPSVAEDAPSSPDEDAPSSPDEDAPSSPDEDVPSRKAAFLGAETIRRLRRLAASAESPRGKAGRERTHRTGAADAEPAPHPAPTASDPAPRDAERTVIPLRAASTADDRADLGSTPGPAEERRGETARGDEHTRPGGEPAHRDDARHGDEQAHPGDGERPHRADARPEAERARPAEPAARSDPEPTDPARPEPEDTAAQDAGDDAAEWRRKAWEQHRKGRPPRPYPPPAPRPGAQERQGRPRPLGPQDSPARRPASGTAPHRGPGSAEPREPAPGVTIRAVTDPVTPGGPPGLVAQGRGSAEEPVRLRRVEAVVGRGSSGGWRRLAQVVVGGSRTDTMELDIERARTPLTESRRIMVLGCAGGAGQTTTALMLGHTLARYRDDRVVALDANSGEETLTSKIAAESPETLTSLLKSSETVTGYLGIRAFTSRCESGLEVVGADPDVHAPQRLADLSFLADWRRTLAVLDRHYRITVIDPAAAVAGRLLPYVDQLVLVAPASEDAANAVAMTFEWLDGHGCAELRRRAVLVVNGVSRRSLADVEQAEAVASGRCRAIVRVPWEDALAPGRPGPVDLDHLRMSGRRAYVALAGVLVSTLASIQAQEEVAK</sequence>
<feature type="compositionally biased region" description="Basic and acidic residues" evidence="1">
    <location>
        <begin position="438"/>
        <end position="512"/>
    </location>
</feature>
<dbReference type="PANTHER" id="PTHR43384:SF14">
    <property type="entry name" value="ESX-1 SECRETION-ASSOCIATED PROTEIN ESPI"/>
    <property type="match status" value="1"/>
</dbReference>
<feature type="transmembrane region" description="Helical" evidence="2">
    <location>
        <begin position="28"/>
        <end position="50"/>
    </location>
</feature>
<evidence type="ECO:0000313" key="4">
    <source>
        <dbReference type="Proteomes" id="UP000006640"/>
    </source>
</evidence>
<feature type="compositionally biased region" description="Low complexity" evidence="1">
    <location>
        <begin position="212"/>
        <end position="221"/>
    </location>
</feature>
<organism evidence="3 4">
    <name type="scientific">Thermobispora bispora (strain ATCC 19993 / DSM 43833 / CBS 139.67 / JCM 10125 / KCTC 9307 / NBRC 14880 / R51)</name>
    <dbReference type="NCBI Taxonomy" id="469371"/>
    <lineage>
        <taxon>Bacteria</taxon>
        <taxon>Bacillati</taxon>
        <taxon>Actinomycetota</taxon>
        <taxon>Actinomycetes</taxon>
        <taxon>Streptosporangiales</taxon>
        <taxon>Streptosporangiaceae</taxon>
        <taxon>Thermobispora</taxon>
    </lineage>
</organism>
<dbReference type="eggNOG" id="COG0455">
    <property type="taxonomic scope" value="Bacteria"/>
</dbReference>
<feature type="region of interest" description="Disordered" evidence="1">
    <location>
        <begin position="169"/>
        <end position="237"/>
    </location>
</feature>
<feature type="compositionally biased region" description="Acidic residues" evidence="1">
    <location>
        <begin position="331"/>
        <end position="350"/>
    </location>
</feature>
<evidence type="ECO:0000256" key="2">
    <source>
        <dbReference type="SAM" id="Phobius"/>
    </source>
</evidence>
<feature type="compositionally biased region" description="Low complexity" evidence="1">
    <location>
        <begin position="282"/>
        <end position="296"/>
    </location>
</feature>
<feature type="compositionally biased region" description="Basic and acidic residues" evidence="1">
    <location>
        <begin position="525"/>
        <end position="535"/>
    </location>
</feature>
<dbReference type="STRING" id="469371.Tbis_3058"/>
<feature type="compositionally biased region" description="Pro residues" evidence="1">
    <location>
        <begin position="541"/>
        <end position="550"/>
    </location>
</feature>
<dbReference type="Proteomes" id="UP000006640">
    <property type="component" value="Chromosome"/>
</dbReference>
<keyword evidence="2" id="KW-1133">Transmembrane helix</keyword>
<dbReference type="RefSeq" id="WP_013133286.1">
    <property type="nucleotide sequence ID" value="NC_014165.1"/>
</dbReference>
<dbReference type="InterPro" id="IPR050625">
    <property type="entry name" value="ParA/MinD_ATPase"/>
</dbReference>
<keyword evidence="2" id="KW-0472">Membrane</keyword>